<dbReference type="STRING" id="351675.SAMN05421680_11121"/>
<organism evidence="5 6">
    <name type="scientific">Xenorhabdus mauleonii</name>
    <dbReference type="NCBI Taxonomy" id="351675"/>
    <lineage>
        <taxon>Bacteria</taxon>
        <taxon>Pseudomonadati</taxon>
        <taxon>Pseudomonadota</taxon>
        <taxon>Gammaproteobacteria</taxon>
        <taxon>Enterobacterales</taxon>
        <taxon>Morganellaceae</taxon>
        <taxon>Xenorhabdus</taxon>
    </lineage>
</organism>
<dbReference type="OrthoDB" id="343736at2"/>
<keyword evidence="1" id="KW-0175">Coiled coil</keyword>
<keyword evidence="7" id="KW-1185">Reference proteome</keyword>
<evidence type="ECO:0000313" key="4">
    <source>
        <dbReference type="EMBL" id="PHM39096.1"/>
    </source>
</evidence>
<dbReference type="InterPro" id="IPR041140">
    <property type="entry name" value="DarA_N"/>
</dbReference>
<feature type="domain" description="Defence against restriction A N-terminal" evidence="3">
    <location>
        <begin position="65"/>
        <end position="204"/>
    </location>
</feature>
<evidence type="ECO:0000256" key="2">
    <source>
        <dbReference type="SAM" id="MobiDB-lite"/>
    </source>
</evidence>
<feature type="region of interest" description="Disordered" evidence="2">
    <location>
        <begin position="278"/>
        <end position="297"/>
    </location>
</feature>
<sequence length="388" mass="42132">MITDYSVKKAIRVIDKMDFMLSIPTDIQFNALFEGRGADLMLESVSLDEIEQVYLGQECVSSDTAMFESITTTRIRLSQTMRAFVRKLNQGLSGTGILAGTNDSGNTDNSMPSIGGAEIGRVRKVGMIPVMAAKIPLSDGQSVSIILHSPTSDNGRIQNNDVLTAFRFLLNKRDVSHVIAPMNGRDISLPQVCQSLSNLIERNSGKFQRQAANAAKLRADIEAELERAEALEKQKVELIEKGDQLQRGIEIKQSEHANLRRRLSQQIAINDKLRSQLAPLKNQQTSPTTPVDNDTTDISVNDIGNTENELNAVDKAASDAITFLQSILSLESNNIQELTGVRAKTREAISALNAATVYEENAGLVADAVNHLSGLLVAIAKSAMAGGK</sequence>
<gene>
    <name evidence="5" type="ORF">SAMN05421680_11121</name>
    <name evidence="4" type="ORF">Xmau_03000</name>
</gene>
<reference evidence="6" key="2">
    <citation type="submission" date="2016-10" db="EMBL/GenBank/DDBJ databases">
        <authorList>
            <person name="Varghese N."/>
            <person name="Submissions S."/>
        </authorList>
    </citation>
    <scope>NUCLEOTIDE SEQUENCE [LARGE SCALE GENOMIC DNA]</scope>
    <source>
        <strain evidence="6">DSM 17908</strain>
    </source>
</reference>
<dbReference type="EMBL" id="NITY01000012">
    <property type="protein sequence ID" value="PHM39096.1"/>
    <property type="molecule type" value="Genomic_DNA"/>
</dbReference>
<accession>A0A1I3S9V9</accession>
<feature type="compositionally biased region" description="Polar residues" evidence="2">
    <location>
        <begin position="281"/>
        <end position="297"/>
    </location>
</feature>
<evidence type="ECO:0000313" key="6">
    <source>
        <dbReference type="Proteomes" id="UP000198919"/>
    </source>
</evidence>
<proteinExistence type="predicted"/>
<evidence type="ECO:0000313" key="7">
    <source>
        <dbReference type="Proteomes" id="UP000224607"/>
    </source>
</evidence>
<dbReference type="RefSeq" id="WP_092511207.1">
    <property type="nucleotide sequence ID" value="NZ_CAWNQB010000004.1"/>
</dbReference>
<dbReference type="Proteomes" id="UP000224607">
    <property type="component" value="Unassembled WGS sequence"/>
</dbReference>
<dbReference type="AlphaFoldDB" id="A0A1I3S9V9"/>
<protein>
    <recommendedName>
        <fullName evidence="3">Defence against restriction A N-terminal domain-containing protein</fullName>
    </recommendedName>
</protein>
<evidence type="ECO:0000313" key="5">
    <source>
        <dbReference type="EMBL" id="SFJ55170.1"/>
    </source>
</evidence>
<evidence type="ECO:0000259" key="3">
    <source>
        <dbReference type="Pfam" id="PF18788"/>
    </source>
</evidence>
<name>A0A1I3S9V9_9GAMM</name>
<dbReference type="EMBL" id="FORG01000011">
    <property type="protein sequence ID" value="SFJ55170.1"/>
    <property type="molecule type" value="Genomic_DNA"/>
</dbReference>
<feature type="coiled-coil region" evidence="1">
    <location>
        <begin position="211"/>
        <end position="248"/>
    </location>
</feature>
<reference evidence="5" key="1">
    <citation type="submission" date="2016-10" db="EMBL/GenBank/DDBJ databases">
        <authorList>
            <person name="de Groot N.N."/>
        </authorList>
    </citation>
    <scope>NUCLEOTIDE SEQUENCE [LARGE SCALE GENOMIC DNA]</scope>
    <source>
        <strain evidence="5">DSM 17908</strain>
    </source>
</reference>
<dbReference type="Pfam" id="PF18788">
    <property type="entry name" value="DarA_N"/>
    <property type="match status" value="1"/>
</dbReference>
<evidence type="ECO:0000256" key="1">
    <source>
        <dbReference type="SAM" id="Coils"/>
    </source>
</evidence>
<reference evidence="4 7" key="3">
    <citation type="journal article" date="2017" name="Nat. Microbiol.">
        <title>Natural product diversity associated with the nematode symbionts Photorhabdus and Xenorhabdus.</title>
        <authorList>
            <person name="Tobias N.J."/>
            <person name="Wolff H."/>
            <person name="Djahanschiri B."/>
            <person name="Grundmann F."/>
            <person name="Kronenwerth M."/>
            <person name="Shi Y.M."/>
            <person name="Simonyi S."/>
            <person name="Grun P."/>
            <person name="Shapiro-Ilan D."/>
            <person name="Pidot S.J."/>
            <person name="Stinear T.P."/>
            <person name="Ebersberger I."/>
            <person name="Bode H.B."/>
        </authorList>
    </citation>
    <scope>NUCLEOTIDE SEQUENCE [LARGE SCALE GENOMIC DNA]</scope>
    <source>
        <strain evidence="4 7">DSM 17908</strain>
    </source>
</reference>
<dbReference type="Proteomes" id="UP000198919">
    <property type="component" value="Unassembled WGS sequence"/>
</dbReference>